<dbReference type="EMBL" id="MW182776">
    <property type="protein sequence ID" value="QTE03408.1"/>
    <property type="molecule type" value="Genomic_DNA"/>
</dbReference>
<evidence type="ECO:0000313" key="1">
    <source>
        <dbReference type="EMBL" id="QTE03408.1"/>
    </source>
</evidence>
<protein>
    <submittedName>
        <fullName evidence="1">Putative capsid protein</fullName>
    </submittedName>
</protein>
<proteinExistence type="predicted"/>
<organism evidence="1">
    <name type="scientific">Periparus ater CRESS-DNA-virus sp</name>
    <dbReference type="NCBI Taxonomy" id="2815050"/>
    <lineage>
        <taxon>Viruses</taxon>
        <taxon>Monodnaviria</taxon>
        <taxon>Shotokuvirae</taxon>
        <taxon>Cressdnaviricota</taxon>
    </lineage>
</organism>
<sequence length="307" mass="36084">MAYRKTGRISVRRTRRAYPRRRTMYRRPTYRVRRTRYRGRGRFRHTQNYVKFHAKSYISDLMVPVFPGEAGTGSLQIKQIDLNLQKFFVANYQLVEMMKNYQYVKFNYLAVHIKELNWVGYTLPTKIEEQFTSQGVTALNFNNLPVTCYWDVEQDMSFVKEAATNVNDTQFAGYVGGRKMYPGKKPLKFVWRFPQPWRQFYSTFYVNNIIFYPSGDQDIGAAMFEITGVKNMRYPKHIMISHNDFWKGSLPLNGSIGAAMFYAQFAIEFHIGVTFRGKRLIGVPVLPPKHAPIKEEDKDEENTNTDF</sequence>
<name>A0A8A4XC90_9VIRU</name>
<reference evidence="1" key="1">
    <citation type="submission" date="2020-10" db="EMBL/GenBank/DDBJ databases">
        <title>CRESS DNA virus dark matter in the feces of wild birds.</title>
        <authorList>
            <person name="Yang S."/>
            <person name="Zhang W."/>
        </authorList>
    </citation>
    <scope>NUCLEOTIDE SEQUENCE</scope>
    <source>
        <strain evidence="1">Coa196cir1</strain>
    </source>
</reference>
<accession>A0A8A4XC90</accession>